<feature type="region of interest" description="Disordered" evidence="11">
    <location>
        <begin position="675"/>
        <end position="724"/>
    </location>
</feature>
<comment type="similarity">
    <text evidence="3">Belongs to the FIP1 family.</text>
</comment>
<evidence type="ECO:0000256" key="5">
    <source>
        <dbReference type="ARBA" id="ARBA00022664"/>
    </source>
</evidence>
<evidence type="ECO:0000256" key="3">
    <source>
        <dbReference type="ARBA" id="ARBA00007459"/>
    </source>
</evidence>
<feature type="compositionally biased region" description="Polar residues" evidence="11">
    <location>
        <begin position="346"/>
        <end position="355"/>
    </location>
</feature>
<feature type="region of interest" description="Disordered" evidence="11">
    <location>
        <begin position="810"/>
        <end position="867"/>
    </location>
</feature>
<accession>A0A835JQU8</accession>
<evidence type="ECO:0000256" key="8">
    <source>
        <dbReference type="ARBA" id="ARBA00023242"/>
    </source>
</evidence>
<feature type="domain" description="Pre-mRNA polyadenylation factor Fip1" evidence="13">
    <location>
        <begin position="545"/>
        <end position="585"/>
    </location>
</feature>
<feature type="compositionally biased region" description="Basic and acidic residues" evidence="11">
    <location>
        <begin position="697"/>
        <end position="706"/>
    </location>
</feature>
<evidence type="ECO:0000256" key="1">
    <source>
        <dbReference type="ARBA" id="ARBA00004123"/>
    </source>
</evidence>
<evidence type="ECO:0000256" key="6">
    <source>
        <dbReference type="ARBA" id="ARBA00022729"/>
    </source>
</evidence>
<dbReference type="GO" id="GO:0004674">
    <property type="term" value="F:protein serine/threonine kinase activity"/>
    <property type="evidence" value="ECO:0007669"/>
    <property type="project" value="UniProtKB-EC"/>
</dbReference>
<keyword evidence="8" id="KW-0539">Nucleus</keyword>
<dbReference type="EC" id="2.7.11.1" evidence="4"/>
<name>A0A835JQU8_9ROSI</name>
<dbReference type="GO" id="GO:0006397">
    <property type="term" value="P:mRNA processing"/>
    <property type="evidence" value="ECO:0007669"/>
    <property type="project" value="UniProtKB-KW"/>
</dbReference>
<evidence type="ECO:0000256" key="4">
    <source>
        <dbReference type="ARBA" id="ARBA00012513"/>
    </source>
</evidence>
<evidence type="ECO:0000256" key="7">
    <source>
        <dbReference type="ARBA" id="ARBA00023180"/>
    </source>
</evidence>
<dbReference type="Proteomes" id="UP000657918">
    <property type="component" value="Unassembled WGS sequence"/>
</dbReference>
<dbReference type="PANTHER" id="PTHR36884">
    <property type="entry name" value="FIP1[III]-LIKE PROTEIN"/>
    <property type="match status" value="1"/>
</dbReference>
<keyword evidence="5" id="KW-0507">mRNA processing</keyword>
<feature type="signal peptide" evidence="12">
    <location>
        <begin position="1"/>
        <end position="22"/>
    </location>
</feature>
<evidence type="ECO:0000256" key="12">
    <source>
        <dbReference type="SAM" id="SignalP"/>
    </source>
</evidence>
<dbReference type="Pfam" id="PF05182">
    <property type="entry name" value="Fip1"/>
    <property type="match status" value="1"/>
</dbReference>
<proteinExistence type="inferred from homology"/>
<dbReference type="InterPro" id="IPR007854">
    <property type="entry name" value="Fip1_dom"/>
</dbReference>
<reference evidence="16 17" key="1">
    <citation type="submission" date="2020-10" db="EMBL/GenBank/DDBJ databases">
        <title>Plant Genome Project.</title>
        <authorList>
            <person name="Zhang R.-G."/>
        </authorList>
    </citation>
    <scope>NUCLEOTIDE SEQUENCE [LARGE SCALE GENOMIC DNA]</scope>
    <source>
        <strain evidence="16">FAFU-HL-1</strain>
        <tissue evidence="16">Leaf</tissue>
    </source>
</reference>
<comment type="catalytic activity">
    <reaction evidence="10">
        <text>L-seryl-[protein] + ATP = O-phospho-L-seryl-[protein] + ADP + H(+)</text>
        <dbReference type="Rhea" id="RHEA:17989"/>
        <dbReference type="Rhea" id="RHEA-COMP:9863"/>
        <dbReference type="Rhea" id="RHEA-COMP:11604"/>
        <dbReference type="ChEBI" id="CHEBI:15378"/>
        <dbReference type="ChEBI" id="CHEBI:29999"/>
        <dbReference type="ChEBI" id="CHEBI:30616"/>
        <dbReference type="ChEBI" id="CHEBI:83421"/>
        <dbReference type="ChEBI" id="CHEBI:456216"/>
        <dbReference type="EC" id="2.7.11.1"/>
    </reaction>
</comment>
<keyword evidence="17" id="KW-1185">Reference proteome</keyword>
<dbReference type="OrthoDB" id="1917198at2759"/>
<evidence type="ECO:0000259" key="15">
    <source>
        <dbReference type="Pfam" id="PF14380"/>
    </source>
</evidence>
<dbReference type="InterPro" id="IPR025287">
    <property type="entry name" value="WAK_GUB"/>
</dbReference>
<keyword evidence="6 12" id="KW-0732">Signal</keyword>
<evidence type="ECO:0000256" key="11">
    <source>
        <dbReference type="SAM" id="MobiDB-lite"/>
    </source>
</evidence>
<feature type="chain" id="PRO_5032777920" description="non-specific serine/threonine protein kinase" evidence="12">
    <location>
        <begin position="23"/>
        <end position="1469"/>
    </location>
</feature>
<evidence type="ECO:0000256" key="10">
    <source>
        <dbReference type="ARBA" id="ARBA00048679"/>
    </source>
</evidence>
<feature type="region of interest" description="Disordered" evidence="11">
    <location>
        <begin position="603"/>
        <end position="659"/>
    </location>
</feature>
<comment type="caution">
    <text evidence="16">The sequence shown here is derived from an EMBL/GenBank/DDBJ whole genome shotgun (WGS) entry which is preliminary data.</text>
</comment>
<dbReference type="EMBL" id="JADGMS010000010">
    <property type="protein sequence ID" value="KAF9674277.1"/>
    <property type="molecule type" value="Genomic_DNA"/>
</dbReference>
<evidence type="ECO:0000313" key="16">
    <source>
        <dbReference type="EMBL" id="KAF9674277.1"/>
    </source>
</evidence>
<feature type="domain" description="Wall-associated receptor kinase C-terminal" evidence="15">
    <location>
        <begin position="106"/>
        <end position="197"/>
    </location>
</feature>
<evidence type="ECO:0000256" key="2">
    <source>
        <dbReference type="ARBA" id="ARBA00004167"/>
    </source>
</evidence>
<evidence type="ECO:0000256" key="9">
    <source>
        <dbReference type="ARBA" id="ARBA00047899"/>
    </source>
</evidence>
<organism evidence="16 17">
    <name type="scientific">Salix dunnii</name>
    <dbReference type="NCBI Taxonomy" id="1413687"/>
    <lineage>
        <taxon>Eukaryota</taxon>
        <taxon>Viridiplantae</taxon>
        <taxon>Streptophyta</taxon>
        <taxon>Embryophyta</taxon>
        <taxon>Tracheophyta</taxon>
        <taxon>Spermatophyta</taxon>
        <taxon>Magnoliopsida</taxon>
        <taxon>eudicotyledons</taxon>
        <taxon>Gunneridae</taxon>
        <taxon>Pentapetalae</taxon>
        <taxon>rosids</taxon>
        <taxon>fabids</taxon>
        <taxon>Malpighiales</taxon>
        <taxon>Salicaceae</taxon>
        <taxon>Saliceae</taxon>
        <taxon>Salix</taxon>
    </lineage>
</organism>
<dbReference type="InterPro" id="IPR044976">
    <property type="entry name" value="FIPS5/FIPS3-like"/>
</dbReference>
<evidence type="ECO:0000259" key="14">
    <source>
        <dbReference type="Pfam" id="PF13947"/>
    </source>
</evidence>
<feature type="domain" description="Wall-associated receptor kinase galacturonan-binding" evidence="14">
    <location>
        <begin position="33"/>
        <end position="97"/>
    </location>
</feature>
<dbReference type="Pfam" id="PF13947">
    <property type="entry name" value="GUB_WAK_bind"/>
    <property type="match status" value="1"/>
</dbReference>
<dbReference type="GO" id="GO:0016020">
    <property type="term" value="C:membrane"/>
    <property type="evidence" value="ECO:0007669"/>
    <property type="project" value="UniProtKB-SubCell"/>
</dbReference>
<feature type="compositionally biased region" description="Polar residues" evidence="11">
    <location>
        <begin position="824"/>
        <end position="838"/>
    </location>
</feature>
<keyword evidence="7" id="KW-0325">Glycoprotein</keyword>
<dbReference type="InterPro" id="IPR032872">
    <property type="entry name" value="WAK_assoc_C"/>
</dbReference>
<dbReference type="GO" id="GO:0005634">
    <property type="term" value="C:nucleus"/>
    <property type="evidence" value="ECO:0007669"/>
    <property type="project" value="UniProtKB-SubCell"/>
</dbReference>
<dbReference type="GO" id="GO:0030247">
    <property type="term" value="F:polysaccharide binding"/>
    <property type="evidence" value="ECO:0007669"/>
    <property type="project" value="InterPro"/>
</dbReference>
<dbReference type="Pfam" id="PF14380">
    <property type="entry name" value="WAK_assoc"/>
    <property type="match status" value="1"/>
</dbReference>
<comment type="catalytic activity">
    <reaction evidence="9">
        <text>L-threonyl-[protein] + ATP = O-phospho-L-threonyl-[protein] + ADP + H(+)</text>
        <dbReference type="Rhea" id="RHEA:46608"/>
        <dbReference type="Rhea" id="RHEA-COMP:11060"/>
        <dbReference type="Rhea" id="RHEA-COMP:11605"/>
        <dbReference type="ChEBI" id="CHEBI:15378"/>
        <dbReference type="ChEBI" id="CHEBI:30013"/>
        <dbReference type="ChEBI" id="CHEBI:30616"/>
        <dbReference type="ChEBI" id="CHEBI:61977"/>
        <dbReference type="ChEBI" id="CHEBI:456216"/>
        <dbReference type="EC" id="2.7.11.1"/>
    </reaction>
</comment>
<gene>
    <name evidence="16" type="ORF">SADUNF_Sadunf10G0110600</name>
</gene>
<comment type="subcellular location">
    <subcellularLocation>
        <location evidence="2">Membrane</location>
        <topology evidence="2">Single-pass membrane protein</topology>
    </subcellularLocation>
    <subcellularLocation>
        <location evidence="1">Nucleus</location>
    </subcellularLocation>
</comment>
<evidence type="ECO:0000259" key="13">
    <source>
        <dbReference type="Pfam" id="PF05182"/>
    </source>
</evidence>
<evidence type="ECO:0000313" key="17">
    <source>
        <dbReference type="Proteomes" id="UP000657918"/>
    </source>
</evidence>
<feature type="region of interest" description="Disordered" evidence="11">
    <location>
        <begin position="346"/>
        <end position="382"/>
    </location>
</feature>
<dbReference type="PANTHER" id="PTHR36884:SF4">
    <property type="entry name" value="FIP1[III]-LIKE PROTEIN"/>
    <property type="match status" value="1"/>
</dbReference>
<sequence>MASLSHPPSILVLVFLYTSIIGDSSDQSPITACPSFDCGGVGIAISYPFWHQSQQFEHCGYPGFNISCSDQNRMIYLSNDLYPITNINYSNKSLTLAHTRIRQADCPKYGTKQSYVFMEGATPEFDWHRYCESAVSALVSDEAVYGDLVQGFGQALQGGFKLIWKQPHGACQSCEASGGFCGYNNGLHKNFFCICANRRHPTNCYDQGALTTVRPEPHYIYVAIVFFCRCIDFWRCSYCSNCVLLHSEEESTFIQTSLSTVHSSWQKGSSRCLSVFGHDVSCHEFGKPYLPFPFYVQKKKKRTKTVLANSKQLQGFQMDDFGDLYLDVVIQASSVINLLPNSSNLCTESEPQQGSEGSGHNKVNQSEKKENMVTESKELNEEKLSVLEEVDDESDSEDDLNIVLNDEDSKGFEVGRERNGNGNGGDGYEDEDGGEGCGGGFVGAKNGVECDVSGNGVKGVYHFPHLQYKNVRPYGSSFPSNKKGNESAGVASRSFSSAKVNWEDNRCKQHEVSSCQVANSRATTNSLLSHGGYGFSLPWYRSILDVNIDAFKEKRWRYPGVDMSDFFNFGFNEDSWKQYCMSLEQSGQQSYMHGAMTILHSSKPTQAYGFGPKQNHISQVDSSSEHADRGEKQPGLRKGRAIQVEDSTGERQPTMDLKCPRVWDSDVVIRINVQDSNDNSSQSGVEQSSHIDSIEPGESKKRRDIGDACSSGSASRDEPSAESLKGNLRCFQSMSVSNKMSLNTDINEANQISNAENAHSSEGIAEIGRKECKSDQFLSEPELSLSDYSYFSPSLSYSDSDSEASRDSICHALKDSPGPLRRPSSGTKLQESVTSNPKSPERNGVIRTPGVQKCSGHKRSVWEERKDHNQRLRRVPEWRVHRNNDSYTFPAFRDRSSLDCSRQIENLHDFDHQIGKDFSHSRQKDPSCGYNGRRCRDDHAQAVYKKHCHRKYHHSFKDEVILQNRRDWDEKEFFHERRCRLDDQDTSSDLYNSGRGLFPEDMIPPTYWRSSHLVSKYNYHREREILWKRKSGNIQFQKSTHSMRLLGHENEDDLMQENCGRSVPLANQKRFSFNENGERHDFIGREWNPSSRRDRYECDSHMDLSSSWNMEIEDDFQRETYESNDGRWQEMLPSRSVLFNSRLTERYRRPRRQICIWEGQDRGWDGNCTDTIGADDGIIYPDDQVHLERRKYSRRSRALKLKQDESILRHHVGELYVERKPCSYGVASTHEIIHAKHRSPTGGVVNGMDFSRHSYKMIREGSNAMCVNRNPGRMYRSGHEKMVRRFCDPVDLNVVEVKKSMFKRMDLKFAKEPECSKGFDESQTGIATQTDVLETGGNDKEKWIGKFQVTEHKEKLSIEDSQIMAEESSMESKLAKKCAFKSVVPTCNAKERNFLCINASSRNKNDGAFDSKRILDTIAKMEKRRERFKDPIAQKKELYKTSEPQVDVIIDTVPANQDRPARKRRWGGT</sequence>
<feature type="compositionally biased region" description="Basic and acidic residues" evidence="11">
    <location>
        <begin position="623"/>
        <end position="634"/>
    </location>
</feature>
<protein>
    <recommendedName>
        <fullName evidence="4">non-specific serine/threonine protein kinase</fullName>
        <ecNumber evidence="4">2.7.11.1</ecNumber>
    </recommendedName>
</protein>
<feature type="compositionally biased region" description="Basic and acidic residues" evidence="11">
    <location>
        <begin position="365"/>
        <end position="382"/>
    </location>
</feature>